<accession>A0A6A5TAQ4</accession>
<protein>
    <submittedName>
        <fullName evidence="6">FAD/NAD(P)-binding domain-containing protein</fullName>
    </submittedName>
</protein>
<sequence length="408" mass="45592">MHVIVVGGSMTGLMHAIVLQSHGHKVHVLERSSRNMLQSQAAGLRLGSDVKDFIDKYLPQHEPFAITLGSITQSTPAGEIENEIPSRDPLHLTTWTYLHSLLLSRLLGSDTGESPIFETEMKVKDVITSDDKSIVSYVNLKTGEQHELAADMVIGADGAHSMIRRKLSPSSPDPAYAGYVTWRGAVPEHAVSEQARELFLKRVVSLRTPNGYILCYNVPSDNGSQNPGETQFIWVWYDRFEENTDKFKRTFTDKDGALHSTTIPRGRMDPHVWEARQKLANSVLSPPFNELLQKTEDPFISAIRDSIVVDPSSPDRRILLTGDAVCLFRPHMGLSTNQAAKQALKLDDVLRGKTDWAEWEEGVKGYAEEISAMSVAYGEFHFTGKMPPQLLAWSQRASAREELRKPDM</sequence>
<reference evidence="6" key="1">
    <citation type="journal article" date="2020" name="Stud. Mycol.">
        <title>101 Dothideomycetes genomes: a test case for predicting lifestyles and emergence of pathogens.</title>
        <authorList>
            <person name="Haridas S."/>
            <person name="Albert R."/>
            <person name="Binder M."/>
            <person name="Bloem J."/>
            <person name="Labutti K."/>
            <person name="Salamov A."/>
            <person name="Andreopoulos B."/>
            <person name="Baker S."/>
            <person name="Barry K."/>
            <person name="Bills G."/>
            <person name="Bluhm B."/>
            <person name="Cannon C."/>
            <person name="Castanera R."/>
            <person name="Culley D."/>
            <person name="Daum C."/>
            <person name="Ezra D."/>
            <person name="Gonzalez J."/>
            <person name="Henrissat B."/>
            <person name="Kuo A."/>
            <person name="Liang C."/>
            <person name="Lipzen A."/>
            <person name="Lutzoni F."/>
            <person name="Magnuson J."/>
            <person name="Mondo S."/>
            <person name="Nolan M."/>
            <person name="Ohm R."/>
            <person name="Pangilinan J."/>
            <person name="Park H.-J."/>
            <person name="Ramirez L."/>
            <person name="Alfaro M."/>
            <person name="Sun H."/>
            <person name="Tritt A."/>
            <person name="Yoshinaga Y."/>
            <person name="Zwiers L.-H."/>
            <person name="Turgeon B."/>
            <person name="Goodwin S."/>
            <person name="Spatafora J."/>
            <person name="Crous P."/>
            <person name="Grigoriev I."/>
        </authorList>
    </citation>
    <scope>NUCLEOTIDE SEQUENCE</scope>
    <source>
        <strain evidence="6">CBS 675.92</strain>
    </source>
</reference>
<dbReference type="PRINTS" id="PR00420">
    <property type="entry name" value="RNGMNOXGNASE"/>
</dbReference>
<feature type="domain" description="FAD-binding" evidence="4">
    <location>
        <begin position="2"/>
        <end position="45"/>
    </location>
</feature>
<keyword evidence="2" id="KW-0274">FAD</keyword>
<dbReference type="Gene3D" id="3.50.50.60">
    <property type="entry name" value="FAD/NAD(P)-binding domain"/>
    <property type="match status" value="1"/>
</dbReference>
<proteinExistence type="predicted"/>
<evidence type="ECO:0000256" key="2">
    <source>
        <dbReference type="ARBA" id="ARBA00022827"/>
    </source>
</evidence>
<evidence type="ECO:0000313" key="7">
    <source>
        <dbReference type="Proteomes" id="UP000800035"/>
    </source>
</evidence>
<evidence type="ECO:0000259" key="4">
    <source>
        <dbReference type="Pfam" id="PF01494"/>
    </source>
</evidence>
<keyword evidence="3" id="KW-0560">Oxidoreductase</keyword>
<keyword evidence="1" id="KW-0285">Flavoprotein</keyword>
<dbReference type="Proteomes" id="UP000800035">
    <property type="component" value="Unassembled WGS sequence"/>
</dbReference>
<feature type="domain" description="2,6-dihydroxypyridine 3-monooxygenase substrate binding" evidence="5">
    <location>
        <begin position="176"/>
        <end position="305"/>
    </location>
</feature>
<dbReference type="SUPFAM" id="SSF51905">
    <property type="entry name" value="FAD/NAD(P)-binding domain"/>
    <property type="match status" value="1"/>
</dbReference>
<evidence type="ECO:0000256" key="1">
    <source>
        <dbReference type="ARBA" id="ARBA00022630"/>
    </source>
</evidence>
<dbReference type="Pfam" id="PF01494">
    <property type="entry name" value="FAD_binding_3"/>
    <property type="match status" value="1"/>
</dbReference>
<dbReference type="InterPro" id="IPR002938">
    <property type="entry name" value="FAD-bd"/>
</dbReference>
<organism evidence="6 7">
    <name type="scientific">Byssothecium circinans</name>
    <dbReference type="NCBI Taxonomy" id="147558"/>
    <lineage>
        <taxon>Eukaryota</taxon>
        <taxon>Fungi</taxon>
        <taxon>Dikarya</taxon>
        <taxon>Ascomycota</taxon>
        <taxon>Pezizomycotina</taxon>
        <taxon>Dothideomycetes</taxon>
        <taxon>Pleosporomycetidae</taxon>
        <taxon>Pleosporales</taxon>
        <taxon>Massarineae</taxon>
        <taxon>Massarinaceae</taxon>
        <taxon>Byssothecium</taxon>
    </lineage>
</organism>
<dbReference type="PANTHER" id="PTHR47469:SF2">
    <property type="entry name" value="OS06G0597600 PROTEIN"/>
    <property type="match status" value="1"/>
</dbReference>
<dbReference type="PANTHER" id="PTHR47469">
    <property type="entry name" value="MONOOXYGENASE-LIKE"/>
    <property type="match status" value="1"/>
</dbReference>
<evidence type="ECO:0000313" key="6">
    <source>
        <dbReference type="EMBL" id="KAF1950025.1"/>
    </source>
</evidence>
<dbReference type="Pfam" id="PF22607">
    <property type="entry name" value="FAD_binding-like"/>
    <property type="match status" value="1"/>
</dbReference>
<name>A0A6A5TAQ4_9PLEO</name>
<dbReference type="InterPro" id="IPR054707">
    <property type="entry name" value="DhpH_subs-bd"/>
</dbReference>
<dbReference type="EMBL" id="ML977029">
    <property type="protein sequence ID" value="KAF1950025.1"/>
    <property type="molecule type" value="Genomic_DNA"/>
</dbReference>
<keyword evidence="7" id="KW-1185">Reference proteome</keyword>
<dbReference type="SUPFAM" id="SSF54373">
    <property type="entry name" value="FAD-linked reductases, C-terminal domain"/>
    <property type="match status" value="1"/>
</dbReference>
<gene>
    <name evidence="6" type="ORF">CC80DRAFT_598453</name>
</gene>
<dbReference type="InterPro" id="IPR036188">
    <property type="entry name" value="FAD/NAD-bd_sf"/>
</dbReference>
<dbReference type="Gene3D" id="3.30.9.60">
    <property type="match status" value="1"/>
</dbReference>
<dbReference type="OrthoDB" id="16820at2759"/>
<dbReference type="GO" id="GO:0071949">
    <property type="term" value="F:FAD binding"/>
    <property type="evidence" value="ECO:0007669"/>
    <property type="project" value="InterPro"/>
</dbReference>
<evidence type="ECO:0000256" key="3">
    <source>
        <dbReference type="ARBA" id="ARBA00023002"/>
    </source>
</evidence>
<dbReference type="AlphaFoldDB" id="A0A6A5TAQ4"/>
<dbReference type="InterPro" id="IPR053212">
    <property type="entry name" value="DHP_3-monooxygenase"/>
</dbReference>
<evidence type="ECO:0000259" key="5">
    <source>
        <dbReference type="Pfam" id="PF22607"/>
    </source>
</evidence>
<dbReference type="GO" id="GO:0016491">
    <property type="term" value="F:oxidoreductase activity"/>
    <property type="evidence" value="ECO:0007669"/>
    <property type="project" value="UniProtKB-KW"/>
</dbReference>